<feature type="compositionally biased region" description="Polar residues" evidence="1">
    <location>
        <begin position="622"/>
        <end position="631"/>
    </location>
</feature>
<dbReference type="NCBIfam" id="TIGR01863">
    <property type="entry name" value="cas_Csd1"/>
    <property type="match status" value="1"/>
</dbReference>
<dbReference type="EMBL" id="STFG01000002">
    <property type="protein sequence ID" value="THU04475.1"/>
    <property type="molecule type" value="Genomic_DNA"/>
</dbReference>
<gene>
    <name evidence="2" type="primary">cas8c</name>
    <name evidence="2" type="ORF">E9531_03545</name>
</gene>
<evidence type="ECO:0000256" key="1">
    <source>
        <dbReference type="SAM" id="MobiDB-lite"/>
    </source>
</evidence>
<organism evidence="2 3">
    <name type="scientific">Lampropedia puyangensis</name>
    <dbReference type="NCBI Taxonomy" id="1330072"/>
    <lineage>
        <taxon>Bacteria</taxon>
        <taxon>Pseudomonadati</taxon>
        <taxon>Pseudomonadota</taxon>
        <taxon>Betaproteobacteria</taxon>
        <taxon>Burkholderiales</taxon>
        <taxon>Comamonadaceae</taxon>
        <taxon>Lampropedia</taxon>
    </lineage>
</organism>
<keyword evidence="3" id="KW-1185">Reference proteome</keyword>
<accession>A0A4S8FC90</accession>
<dbReference type="InterPro" id="IPR010144">
    <property type="entry name" value="CRISPR-assoc_prot_Csd1-typ"/>
</dbReference>
<feature type="region of interest" description="Disordered" evidence="1">
    <location>
        <begin position="176"/>
        <end position="197"/>
    </location>
</feature>
<sequence length="631" mass="69247">MILQALAQYYQRLLEQPDSGLAPYGYSPEKISYSIVLKANGEVTDVRATLDTSGKKPQPQVLTVPQPEKRTAGVKSNFLWDKTSYVLGVSATSKRADQEHAAFRDLHLGLLRKTEDAGLLALKAFLEQWQPAQFEAPLFPEAMKDSNVVFQLEGENRYLHERPAARALRATLLEKSPAAEEAEPSAASSKKTKGKASTEEAAASQGFCLISGEWAPVARLHPVVKGVWGAQSSGASIVSFQQESFRSFDKLQGANAPVSEQAAFAYTTALNHLLRQGSLQRLQVGDTSVVFWAEAGSGAQAQAAESLLSALFTPPTDEQEAKQVNEVLEIVQKGRPVSEARLALQLDPATRIYVLGLAPNASRLSIRFWLVDSLQQLTQKLAQHEADLRLEPLPWRAAPAVWRLALATAPSRWSEKTNRFEAKTDDVLPLLAGELMRAVLTGGLYPASLLVNTVMRMRTDGDLSGIRAAICKGVITRQRRLQKQSSKEEISVSLDSTSKQQGYLLGRLFATFESVQRNALGGNVNATIRDRYYGAASATPASIFPMLVRNAQNHLSKLRKERKGQAINLEKLIGEIVAGLPEQFPRTLNIEDQGRFAIGYYHQSQDFYTKRSGDDASAENALETTETQGEE</sequence>
<protein>
    <submittedName>
        <fullName evidence="2">Type I-C CRISPR-associated protein Cas8c/Csd1</fullName>
    </submittedName>
</protein>
<dbReference type="AlphaFoldDB" id="A0A4S8FC90"/>
<comment type="caution">
    <text evidence="2">The sequence shown here is derived from an EMBL/GenBank/DDBJ whole genome shotgun (WGS) entry which is preliminary data.</text>
</comment>
<evidence type="ECO:0000313" key="2">
    <source>
        <dbReference type="EMBL" id="THU04475.1"/>
    </source>
</evidence>
<proteinExistence type="predicted"/>
<reference evidence="2 3" key="1">
    <citation type="journal article" date="2015" name="Antonie Van Leeuwenhoek">
        <title>Lampropedia puyangensis sp. nov., isolated from symptomatic bark of Populus ? euramericana canker and emended description of Lampropedia hyalina (Ehrenberg 1832) Lee et al. 2004.</title>
        <authorList>
            <person name="Li Y."/>
            <person name="Wang T."/>
            <person name="Piao C.G."/>
            <person name="Wang L.F."/>
            <person name="Tian G.Z."/>
            <person name="Zhu T.H."/>
            <person name="Guo M.W."/>
        </authorList>
    </citation>
    <scope>NUCLEOTIDE SEQUENCE [LARGE SCALE GENOMIC DNA]</scope>
    <source>
        <strain evidence="2 3">2-bin</strain>
    </source>
</reference>
<dbReference type="Proteomes" id="UP000308917">
    <property type="component" value="Unassembled WGS sequence"/>
</dbReference>
<dbReference type="CDD" id="cd09757">
    <property type="entry name" value="Cas8c_I-C"/>
    <property type="match status" value="1"/>
</dbReference>
<name>A0A4S8FC90_9BURK</name>
<dbReference type="RefSeq" id="WP_136572371.1">
    <property type="nucleotide sequence ID" value="NZ_STFG01000002.1"/>
</dbReference>
<feature type="region of interest" description="Disordered" evidence="1">
    <location>
        <begin position="610"/>
        <end position="631"/>
    </location>
</feature>
<dbReference type="Pfam" id="PF09709">
    <property type="entry name" value="Cas_Csd1"/>
    <property type="match status" value="1"/>
</dbReference>
<evidence type="ECO:0000313" key="3">
    <source>
        <dbReference type="Proteomes" id="UP000308917"/>
    </source>
</evidence>
<dbReference type="OrthoDB" id="9778918at2"/>